<keyword evidence="1" id="KW-0812">Transmembrane</keyword>
<feature type="transmembrane region" description="Helical" evidence="1">
    <location>
        <begin position="368"/>
        <end position="389"/>
    </location>
</feature>
<feature type="transmembrane region" description="Helical" evidence="1">
    <location>
        <begin position="139"/>
        <end position="158"/>
    </location>
</feature>
<dbReference type="AlphaFoldDB" id="A0A5J6WVB1"/>
<dbReference type="RefSeq" id="WP_193003349.1">
    <property type="nucleotide sequence ID" value="NZ_CP040449.1"/>
</dbReference>
<keyword evidence="3" id="KW-1185">Reference proteome</keyword>
<feature type="transmembrane region" description="Helical" evidence="1">
    <location>
        <begin position="340"/>
        <end position="362"/>
    </location>
</feature>
<feature type="transmembrane region" description="Helical" evidence="1">
    <location>
        <begin position="72"/>
        <end position="94"/>
    </location>
</feature>
<gene>
    <name evidence="2" type="ORF">FE240_03195</name>
</gene>
<feature type="transmembrane region" description="Helical" evidence="1">
    <location>
        <begin position="309"/>
        <end position="328"/>
    </location>
</feature>
<feature type="transmembrane region" description="Helical" evidence="1">
    <location>
        <begin position="164"/>
        <end position="184"/>
    </location>
</feature>
<feature type="transmembrane region" description="Helical" evidence="1">
    <location>
        <begin position="275"/>
        <end position="294"/>
    </location>
</feature>
<accession>A0A5J6WVB1</accession>
<keyword evidence="1" id="KW-1133">Transmembrane helix</keyword>
<dbReference type="EMBL" id="CP040449">
    <property type="protein sequence ID" value="QFI53798.1"/>
    <property type="molecule type" value="Genomic_DNA"/>
</dbReference>
<sequence length="403" mass="43755">MTLGAMLRLWLPSAISVSLLNLELPVISLILAASNLAASADYGLALSTFMFANAFVFPLCTLVVKERKRREVLVAAALLALTTFLLFNAAIAGWDAGRGGHLATLLHLFSFSLLAVALRRYLQGCCILAGETRPMSRASLLRVLISTLGCYLLVQQGWPVDLAAITALVAAAWLESLLLALLLWRRAIPWHAGHGAGYRSLLAPYGAAFLMTASALMSNLVVVLCLGRVEGGEVLLAYWPLTFGLLCVAIGTVLDLEGILLKILDQSPPQALRTFLLLQAGLPACLFLLLGLLLDHYALWPAGSRDLYLTWPFILGVALVAVLWVWRGERRARLLRANRLGPIHLSVPLALLTPLLLFHLLVIPNPGMLISLLIFALPIALELGGYLLTPRYPLPWQEKTEGA</sequence>
<keyword evidence="1" id="KW-0472">Membrane</keyword>
<feature type="transmembrane region" description="Helical" evidence="1">
    <location>
        <begin position="42"/>
        <end position="60"/>
    </location>
</feature>
<evidence type="ECO:0000313" key="2">
    <source>
        <dbReference type="EMBL" id="QFI53798.1"/>
    </source>
</evidence>
<proteinExistence type="predicted"/>
<evidence type="ECO:0000313" key="3">
    <source>
        <dbReference type="Proteomes" id="UP000594034"/>
    </source>
</evidence>
<organism evidence="2 3">
    <name type="scientific">Aeromonas simiae</name>
    <dbReference type="NCBI Taxonomy" id="218936"/>
    <lineage>
        <taxon>Bacteria</taxon>
        <taxon>Pseudomonadati</taxon>
        <taxon>Pseudomonadota</taxon>
        <taxon>Gammaproteobacteria</taxon>
        <taxon>Aeromonadales</taxon>
        <taxon>Aeromonadaceae</taxon>
        <taxon>Aeromonas</taxon>
    </lineage>
</organism>
<reference evidence="2 3" key="1">
    <citation type="submission" date="2019-05" db="EMBL/GenBank/DDBJ databases">
        <title>OXA-830, a novel chromosomally encoded expanded-spectrum class D beta-lactamase in Aeromonas simiae.</title>
        <authorList>
            <person name="Zhou W."/>
            <person name="Chen Q."/>
        </authorList>
    </citation>
    <scope>NUCLEOTIDE SEQUENCE [LARGE SCALE GENOMIC DNA]</scope>
    <source>
        <strain evidence="2 3">A6</strain>
    </source>
</reference>
<name>A0A5J6WVB1_9GAMM</name>
<protein>
    <submittedName>
        <fullName evidence="2">Uncharacterized protein</fullName>
    </submittedName>
</protein>
<evidence type="ECO:0000256" key="1">
    <source>
        <dbReference type="SAM" id="Phobius"/>
    </source>
</evidence>
<feature type="transmembrane region" description="Helical" evidence="1">
    <location>
        <begin position="235"/>
        <end position="254"/>
    </location>
</feature>
<feature type="transmembrane region" description="Helical" evidence="1">
    <location>
        <begin position="205"/>
        <end position="229"/>
    </location>
</feature>
<dbReference type="KEGG" id="asim:FE240_03195"/>
<feature type="transmembrane region" description="Helical" evidence="1">
    <location>
        <begin position="100"/>
        <end position="118"/>
    </location>
</feature>
<dbReference type="Proteomes" id="UP000594034">
    <property type="component" value="Chromosome"/>
</dbReference>